<reference evidence="5" key="1">
    <citation type="journal article" date="2019" name="Int. J. Syst. Evol. Microbiol.">
        <title>The Global Catalogue of Microorganisms (GCM) 10K type strain sequencing project: providing services to taxonomists for standard genome sequencing and annotation.</title>
        <authorList>
            <consortium name="The Broad Institute Genomics Platform"/>
            <consortium name="The Broad Institute Genome Sequencing Center for Infectious Disease"/>
            <person name="Wu L."/>
            <person name="Ma J."/>
        </authorList>
    </citation>
    <scope>NUCLEOTIDE SEQUENCE [LARGE SCALE GENOMIC DNA]</scope>
    <source>
        <strain evidence="5">JCM 13249</strain>
    </source>
</reference>
<dbReference type="Gene3D" id="3.90.550.10">
    <property type="entry name" value="Spore Coat Polysaccharide Biosynthesis Protein SpsA, Chain A"/>
    <property type="match status" value="1"/>
</dbReference>
<keyword evidence="5" id="KW-1185">Reference proteome</keyword>
<evidence type="ECO:0000259" key="2">
    <source>
        <dbReference type="Pfam" id="PF00535"/>
    </source>
</evidence>
<dbReference type="Pfam" id="PF22181">
    <property type="entry name" value="TarS_linker"/>
    <property type="match status" value="1"/>
</dbReference>
<organism evidence="4 5">
    <name type="scientific">Luedemannella helvata</name>
    <dbReference type="NCBI Taxonomy" id="349315"/>
    <lineage>
        <taxon>Bacteria</taxon>
        <taxon>Bacillati</taxon>
        <taxon>Actinomycetota</taxon>
        <taxon>Actinomycetes</taxon>
        <taxon>Micromonosporales</taxon>
        <taxon>Micromonosporaceae</taxon>
        <taxon>Luedemannella</taxon>
    </lineage>
</organism>
<evidence type="ECO:0000313" key="4">
    <source>
        <dbReference type="EMBL" id="GAA1769237.1"/>
    </source>
</evidence>
<feature type="region of interest" description="Disordered" evidence="1">
    <location>
        <begin position="573"/>
        <end position="625"/>
    </location>
</feature>
<proteinExistence type="predicted"/>
<dbReference type="PANTHER" id="PTHR22916">
    <property type="entry name" value="GLYCOSYLTRANSFERASE"/>
    <property type="match status" value="1"/>
</dbReference>
<dbReference type="EMBL" id="BAAALS010000026">
    <property type="protein sequence ID" value="GAA1769237.1"/>
    <property type="molecule type" value="Genomic_DNA"/>
</dbReference>
<evidence type="ECO:0000313" key="5">
    <source>
        <dbReference type="Proteomes" id="UP001500655"/>
    </source>
</evidence>
<dbReference type="InterPro" id="IPR029044">
    <property type="entry name" value="Nucleotide-diphossugar_trans"/>
</dbReference>
<evidence type="ECO:0000256" key="1">
    <source>
        <dbReference type="SAM" id="MobiDB-lite"/>
    </source>
</evidence>
<dbReference type="Proteomes" id="UP001500655">
    <property type="component" value="Unassembled WGS sequence"/>
</dbReference>
<evidence type="ECO:0000259" key="3">
    <source>
        <dbReference type="Pfam" id="PF22181"/>
    </source>
</evidence>
<dbReference type="InterPro" id="IPR054028">
    <property type="entry name" value="TarS/TarP_linker"/>
</dbReference>
<dbReference type="CDD" id="cd00761">
    <property type="entry name" value="Glyco_tranf_GTA_type"/>
    <property type="match status" value="1"/>
</dbReference>
<dbReference type="Pfam" id="PF00535">
    <property type="entry name" value="Glycos_transf_2"/>
    <property type="match status" value="1"/>
</dbReference>
<sequence>MAACNAGPGLMITLRSLDAQTMPRDEFEVIVVDDGSTDDTPTVLRAAVATRPWLRVEEIACSGSAGRPRNVGTGVARGEYVLYADPYDELFPEALLRTWEYASGNNADVLIAKEVHPQGWETFRFNEPRVPVLDEHVLALLTAHKLYRTAFLREHGIRFPEGATALVDHGFNALAYARAEVVSVLADYPCYRPATARPDPADPRLLWDAVRRDVRAVAAGPRRGPLLTRWYRGCLLARLGPPLLGLGSAARDATVRLARDLHREYFGPELDTVLSAVERPRARLCRAGDVSALLGLAAVDRGVTARPEVMEAAWRQGALELVVAATLVDTDGVPVLFRRSGDRVFRLVPAALAGLLTDDELDVTDLLRGRVELGVRGRTSRVEWPLPSHGRVEFVDTPAGTVARGWCAARLYVGAAAYGGPLDEPIWDLTVRFTALGYVSHRGVPPAGVSAGPALVEDRVVVPFAANGAQLSVDLSRGTPGLLPPGGLTPADVTRADARLELRLPPIHLDGFAAAPGEVIVGGVAYPAECRTIDGRSIVRAPVASMANGPVTLRLADPPADTGLVLVPSIGGLSHARRRPPAGAPSPQPVGASPHQPTPGLYLSREGGHPRHHGPPRTAGGLVRRVYNRLSHSVIRASRDG</sequence>
<dbReference type="InterPro" id="IPR001173">
    <property type="entry name" value="Glyco_trans_2-like"/>
</dbReference>
<protein>
    <submittedName>
        <fullName evidence="4">Glycosyltransferase</fullName>
    </submittedName>
</protein>
<accession>A0ABP4X437</accession>
<feature type="domain" description="TarS/TarP linker" evidence="3">
    <location>
        <begin position="208"/>
        <end position="297"/>
    </location>
</feature>
<dbReference type="PANTHER" id="PTHR22916:SF3">
    <property type="entry name" value="UDP-GLCNAC:BETAGAL BETA-1,3-N-ACETYLGLUCOSAMINYLTRANSFERASE-LIKE PROTEIN 1"/>
    <property type="match status" value="1"/>
</dbReference>
<comment type="caution">
    <text evidence="4">The sequence shown here is derived from an EMBL/GenBank/DDBJ whole genome shotgun (WGS) entry which is preliminary data.</text>
</comment>
<name>A0ABP4X437_9ACTN</name>
<gene>
    <name evidence="4" type="ORF">GCM10009681_45760</name>
</gene>
<feature type="domain" description="Glycosyltransferase 2-like" evidence="2">
    <location>
        <begin position="1"/>
        <end position="116"/>
    </location>
</feature>
<dbReference type="SUPFAM" id="SSF53448">
    <property type="entry name" value="Nucleotide-diphospho-sugar transferases"/>
    <property type="match status" value="1"/>
</dbReference>